<feature type="compositionally biased region" description="Polar residues" evidence="2">
    <location>
        <begin position="1"/>
        <end position="12"/>
    </location>
</feature>
<organism evidence="4 5">
    <name type="scientific">Phtheirospermum japonicum</name>
    <dbReference type="NCBI Taxonomy" id="374723"/>
    <lineage>
        <taxon>Eukaryota</taxon>
        <taxon>Viridiplantae</taxon>
        <taxon>Streptophyta</taxon>
        <taxon>Embryophyta</taxon>
        <taxon>Tracheophyta</taxon>
        <taxon>Spermatophyta</taxon>
        <taxon>Magnoliopsida</taxon>
        <taxon>eudicotyledons</taxon>
        <taxon>Gunneridae</taxon>
        <taxon>Pentapetalae</taxon>
        <taxon>asterids</taxon>
        <taxon>lamiids</taxon>
        <taxon>Lamiales</taxon>
        <taxon>Orobanchaceae</taxon>
        <taxon>Orobanchaceae incertae sedis</taxon>
        <taxon>Phtheirospermum</taxon>
    </lineage>
</organism>
<evidence type="ECO:0000313" key="5">
    <source>
        <dbReference type="Proteomes" id="UP000653305"/>
    </source>
</evidence>
<evidence type="ECO:0000256" key="2">
    <source>
        <dbReference type="SAM" id="MobiDB-lite"/>
    </source>
</evidence>
<dbReference type="EMBL" id="BMAC01000547">
    <property type="protein sequence ID" value="GFP98883.1"/>
    <property type="molecule type" value="Genomic_DNA"/>
</dbReference>
<protein>
    <submittedName>
        <fullName evidence="4">Zinc finger an1 domain-containing stress-associated protein 12</fullName>
    </submittedName>
</protein>
<dbReference type="Pfam" id="PF00536">
    <property type="entry name" value="SAM_1"/>
    <property type="match status" value="1"/>
</dbReference>
<dbReference type="CDD" id="cd09487">
    <property type="entry name" value="SAM_superfamily"/>
    <property type="match status" value="1"/>
</dbReference>
<dbReference type="AlphaFoldDB" id="A0A830CSN9"/>
<keyword evidence="1" id="KW-0677">Repeat</keyword>
<feature type="region of interest" description="Disordered" evidence="2">
    <location>
        <begin position="113"/>
        <end position="150"/>
    </location>
</feature>
<feature type="region of interest" description="Disordered" evidence="2">
    <location>
        <begin position="1"/>
        <end position="59"/>
    </location>
</feature>
<feature type="domain" description="SAM" evidence="3">
    <location>
        <begin position="228"/>
        <end position="268"/>
    </location>
</feature>
<feature type="region of interest" description="Disordered" evidence="2">
    <location>
        <begin position="198"/>
        <end position="224"/>
    </location>
</feature>
<dbReference type="SUPFAM" id="SSF47769">
    <property type="entry name" value="SAM/Pointed domain"/>
    <property type="match status" value="1"/>
</dbReference>
<dbReference type="Gene3D" id="1.10.150.50">
    <property type="entry name" value="Transcription Factor, Ets-1"/>
    <property type="match status" value="1"/>
</dbReference>
<gene>
    <name evidence="4" type="ORF">PHJA_002032200</name>
</gene>
<reference evidence="4" key="1">
    <citation type="submission" date="2020-07" db="EMBL/GenBank/DDBJ databases">
        <title>Ethylene signaling mediates host invasion by parasitic plants.</title>
        <authorList>
            <person name="Yoshida S."/>
        </authorList>
    </citation>
    <scope>NUCLEOTIDE SEQUENCE</scope>
    <source>
        <strain evidence="4">Okayama</strain>
    </source>
</reference>
<dbReference type="OrthoDB" id="76949at2759"/>
<keyword evidence="5" id="KW-1185">Reference proteome</keyword>
<evidence type="ECO:0000313" key="4">
    <source>
        <dbReference type="EMBL" id="GFP98883.1"/>
    </source>
</evidence>
<dbReference type="Proteomes" id="UP000653305">
    <property type="component" value="Unassembled WGS sequence"/>
</dbReference>
<name>A0A830CSN9_9LAMI</name>
<dbReference type="SMART" id="SM00454">
    <property type="entry name" value="SAM"/>
    <property type="match status" value="1"/>
</dbReference>
<sequence>MAKPQVTITLGRSGQKVIKESWGQSGVGRATASAPPGSKRSLSESLGGGGDNPFGKNKRMREDVNSMSYGHSFNTDGSRLGQKDLRFKLTRKRMSKQIELENENRKKTELHEKVSRTIKSLESPDRNLSRSIPSSYASWTSSNGAKQRSPERILKQSTMRSAIDDELPQIRYVPTMERVPSNDLFDFSRPEVVPMVRRPHDSGKLVPETPPATGGMSRSPYQDNQPLTVSSLLHSLGLGKYSINFQAEEIDMVALKQMGDNDLKELGVPMGPRKKILQALQARMRRPLIQAPRIMSL</sequence>
<dbReference type="PANTHER" id="PTHR10627:SF74">
    <property type="entry name" value="OS08G0526500 PROTEIN"/>
    <property type="match status" value="1"/>
</dbReference>
<evidence type="ECO:0000259" key="3">
    <source>
        <dbReference type="PROSITE" id="PS50105"/>
    </source>
</evidence>
<accession>A0A830CSN9</accession>
<dbReference type="PROSITE" id="PS50105">
    <property type="entry name" value="SAM_DOMAIN"/>
    <property type="match status" value="1"/>
</dbReference>
<comment type="caution">
    <text evidence="4">The sequence shown here is derived from an EMBL/GenBank/DDBJ whole genome shotgun (WGS) entry which is preliminary data.</text>
</comment>
<dbReference type="FunFam" id="1.10.150.50:FF:000077">
    <property type="entry name" value="DDHD domain-containing 2"/>
    <property type="match status" value="1"/>
</dbReference>
<dbReference type="InterPro" id="IPR001660">
    <property type="entry name" value="SAM"/>
</dbReference>
<dbReference type="InterPro" id="IPR013761">
    <property type="entry name" value="SAM/pointed_sf"/>
</dbReference>
<dbReference type="PANTHER" id="PTHR10627">
    <property type="entry name" value="SCP160"/>
    <property type="match status" value="1"/>
</dbReference>
<feature type="compositionally biased region" description="Polar residues" evidence="2">
    <location>
        <begin position="129"/>
        <end position="146"/>
    </location>
</feature>
<proteinExistence type="predicted"/>
<evidence type="ECO:0000256" key="1">
    <source>
        <dbReference type="ARBA" id="ARBA00022737"/>
    </source>
</evidence>